<reference evidence="1 2" key="1">
    <citation type="submission" date="2024-10" db="EMBL/GenBank/DDBJ databases">
        <title>The Natural Products Discovery Center: Release of the First 8490 Sequenced Strains for Exploring Actinobacteria Biosynthetic Diversity.</title>
        <authorList>
            <person name="Kalkreuter E."/>
            <person name="Kautsar S.A."/>
            <person name="Yang D."/>
            <person name="Bader C.D."/>
            <person name="Teijaro C.N."/>
            <person name="Fluegel L."/>
            <person name="Davis C.M."/>
            <person name="Simpson J.R."/>
            <person name="Lauterbach L."/>
            <person name="Steele A.D."/>
            <person name="Gui C."/>
            <person name="Meng S."/>
            <person name="Li G."/>
            <person name="Viehrig K."/>
            <person name="Ye F."/>
            <person name="Su P."/>
            <person name="Kiefer A.F."/>
            <person name="Nichols A."/>
            <person name="Cepeda A.J."/>
            <person name="Yan W."/>
            <person name="Fan B."/>
            <person name="Jiang Y."/>
            <person name="Adhikari A."/>
            <person name="Zheng C.-J."/>
            <person name="Schuster L."/>
            <person name="Cowan T.M."/>
            <person name="Smanski M.J."/>
            <person name="Chevrette M.G."/>
            <person name="De Carvalho L.P.S."/>
            <person name="Shen B."/>
        </authorList>
    </citation>
    <scope>NUCLEOTIDE SEQUENCE [LARGE SCALE GENOMIC DNA]</scope>
    <source>
        <strain evidence="1 2">NPDC053399</strain>
    </source>
</reference>
<name>A0ABW8CD74_9ACTN</name>
<dbReference type="EMBL" id="JBITYG010000007">
    <property type="protein sequence ID" value="MFI9103351.1"/>
    <property type="molecule type" value="Genomic_DNA"/>
</dbReference>
<evidence type="ECO:0000313" key="2">
    <source>
        <dbReference type="Proteomes" id="UP001614394"/>
    </source>
</evidence>
<comment type="caution">
    <text evidence="1">The sequence shown here is derived from an EMBL/GenBank/DDBJ whole genome shotgun (WGS) entry which is preliminary data.</text>
</comment>
<dbReference type="RefSeq" id="WP_399652293.1">
    <property type="nucleotide sequence ID" value="NZ_JBITYG010000007.1"/>
</dbReference>
<proteinExistence type="predicted"/>
<evidence type="ECO:0000313" key="1">
    <source>
        <dbReference type="EMBL" id="MFI9103351.1"/>
    </source>
</evidence>
<protein>
    <submittedName>
        <fullName evidence="1">Uncharacterized protein</fullName>
    </submittedName>
</protein>
<keyword evidence="2" id="KW-1185">Reference proteome</keyword>
<dbReference type="Proteomes" id="UP001614394">
    <property type="component" value="Unassembled WGS sequence"/>
</dbReference>
<sequence length="213" mass="22791">MNGLSIAADDRTLQLDVQVPAGTDCTRGLKAAVDTMENGVIYVKVTFETRSMDRDSGCTHDERALTTVRLPVSVVGHRVMVNSSDVFTLSGATRPALRKCGKLGCDPAPTGCTSDSYQQAMLVSDTPQHTYWDDLGCDGHWLILQLSTRMGPACGDVSSGCKESALTTRWFFRATPDGWHALGASGAAGCAGVLRMSPAFPEALCRHLPALKR</sequence>
<gene>
    <name evidence="1" type="ORF">ACIGXA_22795</name>
</gene>
<organism evidence="1 2">
    <name type="scientific">Streptomyces fildesensis</name>
    <dbReference type="NCBI Taxonomy" id="375757"/>
    <lineage>
        <taxon>Bacteria</taxon>
        <taxon>Bacillati</taxon>
        <taxon>Actinomycetota</taxon>
        <taxon>Actinomycetes</taxon>
        <taxon>Kitasatosporales</taxon>
        <taxon>Streptomycetaceae</taxon>
        <taxon>Streptomyces</taxon>
    </lineage>
</organism>
<accession>A0ABW8CD74</accession>